<name>A0A7W5C7Z3_9BACL</name>
<dbReference type="Pfam" id="PF14278">
    <property type="entry name" value="TetR_C_8"/>
    <property type="match status" value="1"/>
</dbReference>
<dbReference type="Pfam" id="PF00440">
    <property type="entry name" value="TetR_N"/>
    <property type="match status" value="1"/>
</dbReference>
<evidence type="ECO:0000313" key="4">
    <source>
        <dbReference type="EMBL" id="MBB3152825.1"/>
    </source>
</evidence>
<dbReference type="Gene3D" id="1.10.357.10">
    <property type="entry name" value="Tetracycline Repressor, domain 2"/>
    <property type="match status" value="1"/>
</dbReference>
<dbReference type="InterPro" id="IPR050624">
    <property type="entry name" value="HTH-type_Tx_Regulator"/>
</dbReference>
<evidence type="ECO:0000256" key="1">
    <source>
        <dbReference type="ARBA" id="ARBA00023125"/>
    </source>
</evidence>
<comment type="caution">
    <text evidence="4">The sequence shown here is derived from an EMBL/GenBank/DDBJ whole genome shotgun (WGS) entry which is preliminary data.</text>
</comment>
<dbReference type="Proteomes" id="UP000518605">
    <property type="component" value="Unassembled WGS sequence"/>
</dbReference>
<reference evidence="4 5" key="1">
    <citation type="submission" date="2020-08" db="EMBL/GenBank/DDBJ databases">
        <title>Genomic Encyclopedia of Type Strains, Phase III (KMG-III): the genomes of soil and plant-associated and newly described type strains.</title>
        <authorList>
            <person name="Whitman W."/>
        </authorList>
    </citation>
    <scope>NUCLEOTIDE SEQUENCE [LARGE SCALE GENOMIC DNA]</scope>
    <source>
        <strain evidence="4 5">CECT 8234</strain>
    </source>
</reference>
<feature type="domain" description="HTH tetR-type" evidence="3">
    <location>
        <begin position="10"/>
        <end position="70"/>
    </location>
</feature>
<dbReference type="InterPro" id="IPR009057">
    <property type="entry name" value="Homeodomain-like_sf"/>
</dbReference>
<gene>
    <name evidence="4" type="ORF">FHS16_002882</name>
</gene>
<dbReference type="EMBL" id="JACHXW010000007">
    <property type="protein sequence ID" value="MBB3152825.1"/>
    <property type="molecule type" value="Genomic_DNA"/>
</dbReference>
<evidence type="ECO:0000259" key="3">
    <source>
        <dbReference type="PROSITE" id="PS50977"/>
    </source>
</evidence>
<dbReference type="PROSITE" id="PS50977">
    <property type="entry name" value="HTH_TETR_2"/>
    <property type="match status" value="1"/>
</dbReference>
<dbReference type="AlphaFoldDB" id="A0A7W5C7Z3"/>
<dbReference type="SUPFAM" id="SSF46689">
    <property type="entry name" value="Homeodomain-like"/>
    <property type="match status" value="1"/>
</dbReference>
<dbReference type="RefSeq" id="WP_183563200.1">
    <property type="nucleotide sequence ID" value="NZ_CBCSLB010000006.1"/>
</dbReference>
<sequence>MSNQLDRRQVRTKRLLYEALMSLIAEKGADHVTVTDIANRAEINRGTFYLHYRDVPDMLEQLKEHVFEKVRNRITQLNFQDAIHYMDRNEVYPVSVQLFEEIAEHADFLKTMFGPKGDLAYAIRFRELFASHIYAKTQQLGGTSPAAIPPDYIVAYVTSANFGLIMHWLETGLNRTPSEISSYMARIIKLGPMLAFGLHGLPNVDHTLNSER</sequence>
<evidence type="ECO:0000313" key="5">
    <source>
        <dbReference type="Proteomes" id="UP000518605"/>
    </source>
</evidence>
<dbReference type="PANTHER" id="PTHR43479:SF7">
    <property type="entry name" value="TETR-FAMILY TRANSCRIPTIONAL REGULATOR"/>
    <property type="match status" value="1"/>
</dbReference>
<keyword evidence="1 2" id="KW-0238">DNA-binding</keyword>
<keyword evidence="5" id="KW-1185">Reference proteome</keyword>
<proteinExistence type="predicted"/>
<organism evidence="4 5">
    <name type="scientific">Paenibacillus endophyticus</name>
    <dbReference type="NCBI Taxonomy" id="1294268"/>
    <lineage>
        <taxon>Bacteria</taxon>
        <taxon>Bacillati</taxon>
        <taxon>Bacillota</taxon>
        <taxon>Bacilli</taxon>
        <taxon>Bacillales</taxon>
        <taxon>Paenibacillaceae</taxon>
        <taxon>Paenibacillus</taxon>
    </lineage>
</organism>
<dbReference type="InterPro" id="IPR001647">
    <property type="entry name" value="HTH_TetR"/>
</dbReference>
<dbReference type="InterPro" id="IPR039532">
    <property type="entry name" value="TetR_C_Firmicutes"/>
</dbReference>
<evidence type="ECO:0000256" key="2">
    <source>
        <dbReference type="PROSITE-ProRule" id="PRU00335"/>
    </source>
</evidence>
<dbReference type="PANTHER" id="PTHR43479">
    <property type="entry name" value="ACREF/ENVCD OPERON REPRESSOR-RELATED"/>
    <property type="match status" value="1"/>
</dbReference>
<protein>
    <submittedName>
        <fullName evidence="4">AcrR family transcriptional regulator</fullName>
    </submittedName>
</protein>
<accession>A0A7W5C7Z3</accession>
<dbReference type="GO" id="GO:0003677">
    <property type="term" value="F:DNA binding"/>
    <property type="evidence" value="ECO:0007669"/>
    <property type="project" value="UniProtKB-UniRule"/>
</dbReference>
<feature type="DNA-binding region" description="H-T-H motif" evidence="2">
    <location>
        <begin position="33"/>
        <end position="52"/>
    </location>
</feature>